<proteinExistence type="predicted"/>
<name>A0A0A9H214_ARUDO</name>
<organism evidence="1">
    <name type="scientific">Arundo donax</name>
    <name type="common">Giant reed</name>
    <name type="synonym">Donax arundinaceus</name>
    <dbReference type="NCBI Taxonomy" id="35708"/>
    <lineage>
        <taxon>Eukaryota</taxon>
        <taxon>Viridiplantae</taxon>
        <taxon>Streptophyta</taxon>
        <taxon>Embryophyta</taxon>
        <taxon>Tracheophyta</taxon>
        <taxon>Spermatophyta</taxon>
        <taxon>Magnoliopsida</taxon>
        <taxon>Liliopsida</taxon>
        <taxon>Poales</taxon>
        <taxon>Poaceae</taxon>
        <taxon>PACMAD clade</taxon>
        <taxon>Arundinoideae</taxon>
        <taxon>Arundineae</taxon>
        <taxon>Arundo</taxon>
    </lineage>
</organism>
<protein>
    <submittedName>
        <fullName evidence="1">Uncharacterized protein</fullName>
    </submittedName>
</protein>
<evidence type="ECO:0000313" key="1">
    <source>
        <dbReference type="EMBL" id="JAE28876.1"/>
    </source>
</evidence>
<dbReference type="AlphaFoldDB" id="A0A0A9H214"/>
<accession>A0A0A9H214</accession>
<reference evidence="1" key="1">
    <citation type="submission" date="2014-09" db="EMBL/GenBank/DDBJ databases">
        <authorList>
            <person name="Magalhaes I.L.F."/>
            <person name="Oliveira U."/>
            <person name="Santos F.R."/>
            <person name="Vidigal T.H.D.A."/>
            <person name="Brescovit A.D."/>
            <person name="Santos A.J."/>
        </authorList>
    </citation>
    <scope>NUCLEOTIDE SEQUENCE</scope>
    <source>
        <tissue evidence="1">Shoot tissue taken approximately 20 cm above the soil surface</tissue>
    </source>
</reference>
<sequence length="57" mass="6276">MAAWSMHTTLVYSTANATVSYPSGRAEWSVGDRVDDCNRNAELNLLVRIAKPINDGH</sequence>
<dbReference type="EMBL" id="GBRH01169020">
    <property type="protein sequence ID" value="JAE28876.1"/>
    <property type="molecule type" value="Transcribed_RNA"/>
</dbReference>
<reference evidence="1" key="2">
    <citation type="journal article" date="2015" name="Data Brief">
        <title>Shoot transcriptome of the giant reed, Arundo donax.</title>
        <authorList>
            <person name="Barrero R.A."/>
            <person name="Guerrero F.D."/>
            <person name="Moolhuijzen P."/>
            <person name="Goolsby J.A."/>
            <person name="Tidwell J."/>
            <person name="Bellgard S.E."/>
            <person name="Bellgard M.I."/>
        </authorList>
    </citation>
    <scope>NUCLEOTIDE SEQUENCE</scope>
    <source>
        <tissue evidence="1">Shoot tissue taken approximately 20 cm above the soil surface</tissue>
    </source>
</reference>